<organism evidence="1 2">
    <name type="scientific">Rubroshorea leprosula</name>
    <dbReference type="NCBI Taxonomy" id="152421"/>
    <lineage>
        <taxon>Eukaryota</taxon>
        <taxon>Viridiplantae</taxon>
        <taxon>Streptophyta</taxon>
        <taxon>Embryophyta</taxon>
        <taxon>Tracheophyta</taxon>
        <taxon>Spermatophyta</taxon>
        <taxon>Magnoliopsida</taxon>
        <taxon>eudicotyledons</taxon>
        <taxon>Gunneridae</taxon>
        <taxon>Pentapetalae</taxon>
        <taxon>rosids</taxon>
        <taxon>malvids</taxon>
        <taxon>Malvales</taxon>
        <taxon>Dipterocarpaceae</taxon>
        <taxon>Rubroshorea</taxon>
    </lineage>
</organism>
<dbReference type="Proteomes" id="UP001054252">
    <property type="component" value="Unassembled WGS sequence"/>
</dbReference>
<comment type="caution">
    <text evidence="1">The sequence shown here is derived from an EMBL/GenBank/DDBJ whole genome shotgun (WGS) entry which is preliminary data.</text>
</comment>
<dbReference type="AlphaFoldDB" id="A0AAV5IUK4"/>
<dbReference type="EMBL" id="BPVZ01000020">
    <property type="protein sequence ID" value="GKV03476.1"/>
    <property type="molecule type" value="Genomic_DNA"/>
</dbReference>
<evidence type="ECO:0000313" key="2">
    <source>
        <dbReference type="Proteomes" id="UP001054252"/>
    </source>
</evidence>
<reference evidence="1 2" key="1">
    <citation type="journal article" date="2021" name="Commun. Biol.">
        <title>The genome of Shorea leprosula (Dipterocarpaceae) highlights the ecological relevance of drought in aseasonal tropical rainforests.</title>
        <authorList>
            <person name="Ng K.K.S."/>
            <person name="Kobayashi M.J."/>
            <person name="Fawcett J.A."/>
            <person name="Hatakeyama M."/>
            <person name="Paape T."/>
            <person name="Ng C.H."/>
            <person name="Ang C.C."/>
            <person name="Tnah L.H."/>
            <person name="Lee C.T."/>
            <person name="Nishiyama T."/>
            <person name="Sese J."/>
            <person name="O'Brien M.J."/>
            <person name="Copetti D."/>
            <person name="Mohd Noor M.I."/>
            <person name="Ong R.C."/>
            <person name="Putra M."/>
            <person name="Sireger I.Z."/>
            <person name="Indrioko S."/>
            <person name="Kosugi Y."/>
            <person name="Izuno A."/>
            <person name="Isagi Y."/>
            <person name="Lee S.L."/>
            <person name="Shimizu K.K."/>
        </authorList>
    </citation>
    <scope>NUCLEOTIDE SEQUENCE [LARGE SCALE GENOMIC DNA]</scope>
    <source>
        <strain evidence="1">214</strain>
    </source>
</reference>
<sequence length="34" mass="3581">MVSATLIAGFHYGFTGILQSELVGHVQSSADTRS</sequence>
<evidence type="ECO:0000313" key="1">
    <source>
        <dbReference type="EMBL" id="GKV03476.1"/>
    </source>
</evidence>
<proteinExistence type="predicted"/>
<name>A0AAV5IUK4_9ROSI</name>
<accession>A0AAV5IUK4</accession>
<keyword evidence="2" id="KW-1185">Reference proteome</keyword>
<gene>
    <name evidence="1" type="ORF">SLEP1_g15767</name>
</gene>
<protein>
    <submittedName>
        <fullName evidence="1">Uncharacterized protein</fullName>
    </submittedName>
</protein>